<sequence length="315" mass="33644">MFTTATSRGGTDISLAQWQSQFGRDLSSANSPVTYSSGNPDDDIKFTVNPTAASGQVSLDGTYRDPLSNVYSGQVTVGPYSSLILFNDGSAAASLRTADNPANAMPGLDYKYYEGNWSLLPDFSTLTAVKSGSVTIPNLTREANRTYNYALTYTGYVRVPADGSYTFYTASDDGSKLYIGSTLVVNNDGLQALTERSGTIGLKAGQHALTIQYLQGGGDQALTISYSGISLSKQTVPASAYYRVSTPCEGMYTLKSGNWSDVSVWSCGRLPTSTDVVRIMSDHTIVLNVDGTVKNLVYLGGTLHYSATTKLVIND</sequence>
<gene>
    <name evidence="2" type="ORF">H3H32_08525</name>
</gene>
<dbReference type="SUPFAM" id="SSF56988">
    <property type="entry name" value="Anthrax protective antigen"/>
    <property type="match status" value="1"/>
</dbReference>
<dbReference type="RefSeq" id="WP_182462278.1">
    <property type="nucleotide sequence ID" value="NZ_CP059732.1"/>
</dbReference>
<dbReference type="Gene3D" id="3.90.182.10">
    <property type="entry name" value="Toxin - Anthrax Protective Antigen,domain 1"/>
    <property type="match status" value="1"/>
</dbReference>
<dbReference type="InterPro" id="IPR011658">
    <property type="entry name" value="PA14_dom"/>
</dbReference>
<name>A0A7G5H1D5_9BACT</name>
<protein>
    <recommendedName>
        <fullName evidence="1">PA14 domain-containing protein</fullName>
    </recommendedName>
</protein>
<dbReference type="InterPro" id="IPR037524">
    <property type="entry name" value="PA14/GLEYA"/>
</dbReference>
<dbReference type="SMART" id="SM00758">
    <property type="entry name" value="PA14"/>
    <property type="match status" value="1"/>
</dbReference>
<dbReference type="Pfam" id="PF07691">
    <property type="entry name" value="PA14"/>
    <property type="match status" value="1"/>
</dbReference>
<dbReference type="EMBL" id="CP059732">
    <property type="protein sequence ID" value="QMW04927.1"/>
    <property type="molecule type" value="Genomic_DNA"/>
</dbReference>
<dbReference type="Proteomes" id="UP000515369">
    <property type="component" value="Chromosome"/>
</dbReference>
<keyword evidence="3" id="KW-1185">Reference proteome</keyword>
<feature type="domain" description="PA14" evidence="1">
    <location>
        <begin position="103"/>
        <end position="240"/>
    </location>
</feature>
<evidence type="ECO:0000313" key="3">
    <source>
        <dbReference type="Proteomes" id="UP000515369"/>
    </source>
</evidence>
<organism evidence="2 3">
    <name type="scientific">Spirosoma foliorum</name>
    <dbReference type="NCBI Taxonomy" id="2710596"/>
    <lineage>
        <taxon>Bacteria</taxon>
        <taxon>Pseudomonadati</taxon>
        <taxon>Bacteroidota</taxon>
        <taxon>Cytophagia</taxon>
        <taxon>Cytophagales</taxon>
        <taxon>Cytophagaceae</taxon>
        <taxon>Spirosoma</taxon>
    </lineage>
</organism>
<accession>A0A7G5H1D5</accession>
<reference evidence="2 3" key="1">
    <citation type="submission" date="2020-07" db="EMBL/GenBank/DDBJ databases">
        <title>Spirosoma foliorum sp. nov., isolated from the leaves on the Nejang mountain Korea, Republic of.</title>
        <authorList>
            <person name="Ho H."/>
            <person name="Lee Y.-J."/>
            <person name="Nurcahyanto D.-A."/>
            <person name="Kim S.-G."/>
        </authorList>
    </citation>
    <scope>NUCLEOTIDE SEQUENCE [LARGE SCALE GENOMIC DNA]</scope>
    <source>
        <strain evidence="2 3">PL0136</strain>
    </source>
</reference>
<dbReference type="KEGG" id="sfol:H3H32_08525"/>
<dbReference type="AlphaFoldDB" id="A0A7G5H1D5"/>
<dbReference type="PROSITE" id="PS51820">
    <property type="entry name" value="PA14"/>
    <property type="match status" value="1"/>
</dbReference>
<evidence type="ECO:0000313" key="2">
    <source>
        <dbReference type="EMBL" id="QMW04927.1"/>
    </source>
</evidence>
<evidence type="ECO:0000259" key="1">
    <source>
        <dbReference type="PROSITE" id="PS51820"/>
    </source>
</evidence>
<proteinExistence type="predicted"/>